<accession>A0A7G9GB84</accession>
<comment type="function">
    <text evidence="4">Binds mRNA; thus facilitating recognition of the initiation point. It is needed to translate mRNA with a short Shine-Dalgarno (SD) purine-rich sequence.</text>
</comment>
<name>A0A7G9GB84_9FIRM</name>
<dbReference type="Proteomes" id="UP000515860">
    <property type="component" value="Chromosome"/>
</dbReference>
<dbReference type="AlphaFoldDB" id="A0A7G9GB84"/>
<dbReference type="SMART" id="SM00316">
    <property type="entry name" value="S1"/>
    <property type="match status" value="2"/>
</dbReference>
<dbReference type="GO" id="GO:0005840">
    <property type="term" value="C:ribosome"/>
    <property type="evidence" value="ECO:0007669"/>
    <property type="project" value="UniProtKB-KW"/>
</dbReference>
<dbReference type="PANTHER" id="PTHR10724">
    <property type="entry name" value="30S RIBOSOMAL PROTEIN S1"/>
    <property type="match status" value="1"/>
</dbReference>
<dbReference type="InterPro" id="IPR003029">
    <property type="entry name" value="S1_domain"/>
</dbReference>
<gene>
    <name evidence="6" type="ORF">H9Q79_14400</name>
</gene>
<dbReference type="RefSeq" id="WP_249328593.1">
    <property type="nucleotide sequence ID" value="NZ_CP060635.1"/>
</dbReference>
<evidence type="ECO:0000256" key="3">
    <source>
        <dbReference type="ARBA" id="ARBA00023274"/>
    </source>
</evidence>
<dbReference type="CDD" id="cd04465">
    <property type="entry name" value="S1_RPS1_repeat_ec2_hs2"/>
    <property type="match status" value="1"/>
</dbReference>
<dbReference type="GO" id="GO:1990904">
    <property type="term" value="C:ribonucleoprotein complex"/>
    <property type="evidence" value="ECO:0007669"/>
    <property type="project" value="UniProtKB-KW"/>
</dbReference>
<dbReference type="KEGG" id="whj:H9Q79_14400"/>
<dbReference type="GO" id="GO:0003735">
    <property type="term" value="F:structural constituent of ribosome"/>
    <property type="evidence" value="ECO:0007669"/>
    <property type="project" value="TreeGrafter"/>
</dbReference>
<evidence type="ECO:0000259" key="5">
    <source>
        <dbReference type="PROSITE" id="PS50126"/>
    </source>
</evidence>
<proteinExistence type="inferred from homology"/>
<evidence type="ECO:0000256" key="4">
    <source>
        <dbReference type="ARBA" id="ARBA00025604"/>
    </source>
</evidence>
<dbReference type="EMBL" id="CP060635">
    <property type="protein sequence ID" value="QNM08066.1"/>
    <property type="molecule type" value="Genomic_DNA"/>
</dbReference>
<dbReference type="GO" id="GO:0003729">
    <property type="term" value="F:mRNA binding"/>
    <property type="evidence" value="ECO:0007669"/>
    <property type="project" value="TreeGrafter"/>
</dbReference>
<keyword evidence="2" id="KW-0689">Ribosomal protein</keyword>
<dbReference type="PANTHER" id="PTHR10724:SF7">
    <property type="entry name" value="SMALL RIBOSOMAL SUBUNIT PROTEIN BS1C"/>
    <property type="match status" value="1"/>
</dbReference>
<dbReference type="GO" id="GO:0006412">
    <property type="term" value="P:translation"/>
    <property type="evidence" value="ECO:0007669"/>
    <property type="project" value="TreeGrafter"/>
</dbReference>
<dbReference type="SUPFAM" id="SSF50249">
    <property type="entry name" value="Nucleic acid-binding proteins"/>
    <property type="match status" value="2"/>
</dbReference>
<dbReference type="Gene3D" id="2.40.50.140">
    <property type="entry name" value="Nucleic acid-binding proteins"/>
    <property type="match status" value="2"/>
</dbReference>
<protein>
    <submittedName>
        <fullName evidence="6">S1 RNA-binding domain-containing protein</fullName>
    </submittedName>
</protein>
<organism evidence="6 7">
    <name type="scientific">Wansuia hejianensis</name>
    <dbReference type="NCBI Taxonomy" id="2763667"/>
    <lineage>
        <taxon>Bacteria</taxon>
        <taxon>Bacillati</taxon>
        <taxon>Bacillota</taxon>
        <taxon>Clostridia</taxon>
        <taxon>Lachnospirales</taxon>
        <taxon>Lachnospiraceae</taxon>
        <taxon>Wansuia</taxon>
    </lineage>
</organism>
<dbReference type="InterPro" id="IPR050437">
    <property type="entry name" value="Ribos_protein_bS1-like"/>
</dbReference>
<keyword evidence="7" id="KW-1185">Reference proteome</keyword>
<feature type="domain" description="S1 motif" evidence="5">
    <location>
        <begin position="127"/>
        <end position="194"/>
    </location>
</feature>
<dbReference type="PROSITE" id="PS50126">
    <property type="entry name" value="S1"/>
    <property type="match status" value="2"/>
</dbReference>
<evidence type="ECO:0000256" key="1">
    <source>
        <dbReference type="ARBA" id="ARBA00006767"/>
    </source>
</evidence>
<dbReference type="InterPro" id="IPR012340">
    <property type="entry name" value="NA-bd_OB-fold"/>
</dbReference>
<evidence type="ECO:0000256" key="2">
    <source>
        <dbReference type="ARBA" id="ARBA00022980"/>
    </source>
</evidence>
<comment type="similarity">
    <text evidence="1">Belongs to the bacterial ribosomal protein bS1 family.</text>
</comment>
<dbReference type="Pfam" id="PF00575">
    <property type="entry name" value="S1"/>
    <property type="match status" value="2"/>
</dbReference>
<keyword evidence="3" id="KW-0687">Ribonucleoprotein</keyword>
<dbReference type="FunFam" id="2.40.50.140:FF:000103">
    <property type="entry name" value="protein RRP5 homolog"/>
    <property type="match status" value="1"/>
</dbReference>
<reference evidence="6 7" key="1">
    <citation type="submission" date="2020-08" db="EMBL/GenBank/DDBJ databases">
        <authorList>
            <person name="Liu C."/>
            <person name="Sun Q."/>
        </authorList>
    </citation>
    <scope>NUCLEOTIDE SEQUENCE [LARGE SCALE GENOMIC DNA]</scope>
    <source>
        <strain evidence="6 7">NSJ-29</strain>
    </source>
</reference>
<feature type="domain" description="S1 motif" evidence="5">
    <location>
        <begin position="40"/>
        <end position="106"/>
    </location>
</feature>
<evidence type="ECO:0000313" key="6">
    <source>
        <dbReference type="EMBL" id="QNM08066.1"/>
    </source>
</evidence>
<sequence length="232" mass="25714">MSEENMSMDDFSQAVDASFNTFKDEDQMAWEKVKQYREEKTVLTVTVDGIVNKGVVSYVEGIRGFIPASRLALGHVADLNEYLGKEIQVQVFDVDEEKNRLMLSARELLRAKAEEEKKAKIAAVAVGTVMDGVVESLQPYGAFVKLDDSMTGLVHVSQISHTRIKDPSVVLKVGDEVKVKVIAIKDGKLSLSIKALAEDKAAAEEEEIRNIKLPKSEELTTNLGELFKNLKL</sequence>
<evidence type="ECO:0000313" key="7">
    <source>
        <dbReference type="Proteomes" id="UP000515860"/>
    </source>
</evidence>